<comment type="caution">
    <text evidence="4">The sequence shown here is derived from an EMBL/GenBank/DDBJ whole genome shotgun (WGS) entry which is preliminary data.</text>
</comment>
<proteinExistence type="predicted"/>
<dbReference type="PANTHER" id="PTHR43086:SF2">
    <property type="entry name" value="HYDROXYSTEROID DEHYDROGENASE-LIKE PROTEIN 1"/>
    <property type="match status" value="1"/>
</dbReference>
<dbReference type="GO" id="GO:0030497">
    <property type="term" value="P:fatty acid elongation"/>
    <property type="evidence" value="ECO:0007669"/>
    <property type="project" value="TreeGrafter"/>
</dbReference>
<evidence type="ECO:0000256" key="1">
    <source>
        <dbReference type="ARBA" id="ARBA00022857"/>
    </source>
</evidence>
<dbReference type="PRINTS" id="PR00081">
    <property type="entry name" value="GDHRDH"/>
</dbReference>
<keyword evidence="2" id="KW-0560">Oxidoreductase</keyword>
<dbReference type="AlphaFoldDB" id="A0AAU9KAG1"/>
<dbReference type="SUPFAM" id="SSF51735">
    <property type="entry name" value="NAD(P)-binding Rossmann-fold domains"/>
    <property type="match status" value="1"/>
</dbReference>
<protein>
    <submittedName>
        <fullName evidence="4">Uncharacterized protein</fullName>
    </submittedName>
</protein>
<feature type="transmembrane region" description="Helical" evidence="3">
    <location>
        <begin position="6"/>
        <end position="21"/>
    </location>
</feature>
<accession>A0AAU9KAG1</accession>
<dbReference type="GO" id="GO:0005783">
    <property type="term" value="C:endoplasmic reticulum"/>
    <property type="evidence" value="ECO:0007669"/>
    <property type="project" value="TreeGrafter"/>
</dbReference>
<gene>
    <name evidence="4" type="ORF">BSTOLATCC_MIC63926</name>
</gene>
<keyword evidence="1" id="KW-0521">NADP</keyword>
<evidence type="ECO:0000313" key="5">
    <source>
        <dbReference type="Proteomes" id="UP001162131"/>
    </source>
</evidence>
<keyword evidence="3" id="KW-1133">Transmembrane helix</keyword>
<organism evidence="4 5">
    <name type="scientific">Blepharisma stoltei</name>
    <dbReference type="NCBI Taxonomy" id="1481888"/>
    <lineage>
        <taxon>Eukaryota</taxon>
        <taxon>Sar</taxon>
        <taxon>Alveolata</taxon>
        <taxon>Ciliophora</taxon>
        <taxon>Postciliodesmatophora</taxon>
        <taxon>Heterotrichea</taxon>
        <taxon>Heterotrichida</taxon>
        <taxon>Blepharismidae</taxon>
        <taxon>Blepharisma</taxon>
    </lineage>
</organism>
<dbReference type="PANTHER" id="PTHR43086">
    <property type="entry name" value="VERY-LONG-CHAIN 3-OXOOACYL-COA REDUCTASE"/>
    <property type="match status" value="1"/>
</dbReference>
<dbReference type="Proteomes" id="UP001162131">
    <property type="component" value="Unassembled WGS sequence"/>
</dbReference>
<dbReference type="InterPro" id="IPR036291">
    <property type="entry name" value="NAD(P)-bd_dom_sf"/>
</dbReference>
<dbReference type="EMBL" id="CAJZBQ010000062">
    <property type="protein sequence ID" value="CAG9335453.1"/>
    <property type="molecule type" value="Genomic_DNA"/>
</dbReference>
<evidence type="ECO:0000256" key="3">
    <source>
        <dbReference type="SAM" id="Phobius"/>
    </source>
</evidence>
<keyword evidence="3" id="KW-0472">Membrane</keyword>
<reference evidence="4" key="1">
    <citation type="submission" date="2021-09" db="EMBL/GenBank/DDBJ databases">
        <authorList>
            <consortium name="AG Swart"/>
            <person name="Singh M."/>
            <person name="Singh A."/>
            <person name="Seah K."/>
            <person name="Emmerich C."/>
        </authorList>
    </citation>
    <scope>NUCLEOTIDE SEQUENCE</scope>
    <source>
        <strain evidence="4">ATCC30299</strain>
    </source>
</reference>
<dbReference type="GO" id="GO:0016491">
    <property type="term" value="F:oxidoreductase activity"/>
    <property type="evidence" value="ECO:0007669"/>
    <property type="project" value="UniProtKB-KW"/>
</dbReference>
<feature type="transmembrane region" description="Helical" evidence="3">
    <location>
        <begin position="274"/>
        <end position="299"/>
    </location>
</feature>
<keyword evidence="5" id="KW-1185">Reference proteome</keyword>
<sequence>MFSIWGFLVWVGAIKIVYFLLKESYFRIWRKINIDDYKYGWVVITGASDGIGKSLAWRFAEQGFKVILIGRNPEKLKVVSEEIIKRTGNLDVRYIVSDFKNSQDDQEIFYRELIEKLKVFNVSILINNVGVARFSFLSNQEMTEIEEMINTNIYPQTLISYYLIPIFAKRYKELRTKSLVINFSSLIEEYIVPGAAVYSATKQYNHFLSEALSYEYKDFIDFVTVKPGTVATNLLKDVDLQDLPLIVVNVDEFTTNLLKNLHAGINYGHWKHAIISYTLGFVPYQLVTALLQLFMPLIIKLRLIKQ</sequence>
<dbReference type="PIRSF" id="PIRSF000126">
    <property type="entry name" value="11-beta-HSD1"/>
    <property type="match status" value="1"/>
</dbReference>
<evidence type="ECO:0000313" key="4">
    <source>
        <dbReference type="EMBL" id="CAG9335453.1"/>
    </source>
</evidence>
<keyword evidence="3" id="KW-0812">Transmembrane</keyword>
<dbReference type="InterPro" id="IPR002347">
    <property type="entry name" value="SDR_fam"/>
</dbReference>
<dbReference type="Pfam" id="PF00106">
    <property type="entry name" value="adh_short"/>
    <property type="match status" value="1"/>
</dbReference>
<evidence type="ECO:0000256" key="2">
    <source>
        <dbReference type="ARBA" id="ARBA00023002"/>
    </source>
</evidence>
<dbReference type="Gene3D" id="3.40.50.720">
    <property type="entry name" value="NAD(P)-binding Rossmann-like Domain"/>
    <property type="match status" value="1"/>
</dbReference>
<name>A0AAU9KAG1_9CILI</name>